<gene>
    <name evidence="4" type="ORF">G6F50_018451</name>
</gene>
<accession>A0A9P6XMG8</accession>
<dbReference type="InterPro" id="IPR016039">
    <property type="entry name" value="Thiolase-like"/>
</dbReference>
<evidence type="ECO:0000256" key="2">
    <source>
        <dbReference type="ARBA" id="ARBA00022553"/>
    </source>
</evidence>
<dbReference type="PANTHER" id="PTHR43775:SF37">
    <property type="entry name" value="SI:DKEY-61P9.11"/>
    <property type="match status" value="1"/>
</dbReference>
<feature type="domain" description="Ketosynthase family 3 (KS3)" evidence="3">
    <location>
        <begin position="1"/>
        <end position="74"/>
    </location>
</feature>
<dbReference type="AlphaFoldDB" id="A0A9P6XMG8"/>
<dbReference type="PANTHER" id="PTHR43775">
    <property type="entry name" value="FATTY ACID SYNTHASE"/>
    <property type="match status" value="1"/>
</dbReference>
<dbReference type="Pfam" id="PF02801">
    <property type="entry name" value="Ketoacyl-synt_C"/>
    <property type="match status" value="1"/>
</dbReference>
<organism evidence="4 5">
    <name type="scientific">Rhizopus delemar</name>
    <dbReference type="NCBI Taxonomy" id="936053"/>
    <lineage>
        <taxon>Eukaryota</taxon>
        <taxon>Fungi</taxon>
        <taxon>Fungi incertae sedis</taxon>
        <taxon>Mucoromycota</taxon>
        <taxon>Mucoromycotina</taxon>
        <taxon>Mucoromycetes</taxon>
        <taxon>Mucorales</taxon>
        <taxon>Mucorineae</taxon>
        <taxon>Rhizopodaceae</taxon>
        <taxon>Rhizopus</taxon>
    </lineage>
</organism>
<keyword evidence="1" id="KW-0596">Phosphopantetheine</keyword>
<dbReference type="GO" id="GO:0006633">
    <property type="term" value="P:fatty acid biosynthetic process"/>
    <property type="evidence" value="ECO:0007669"/>
    <property type="project" value="TreeGrafter"/>
</dbReference>
<dbReference type="GO" id="GO:0004312">
    <property type="term" value="F:fatty acid synthase activity"/>
    <property type="evidence" value="ECO:0007669"/>
    <property type="project" value="TreeGrafter"/>
</dbReference>
<dbReference type="InterPro" id="IPR014031">
    <property type="entry name" value="Ketoacyl_synth_C"/>
</dbReference>
<comment type="caution">
    <text evidence="4">The sequence shown here is derived from an EMBL/GenBank/DDBJ whole genome shotgun (WGS) entry which is preliminary data.</text>
</comment>
<dbReference type="SUPFAM" id="SSF53901">
    <property type="entry name" value="Thiolase-like"/>
    <property type="match status" value="1"/>
</dbReference>
<keyword evidence="2" id="KW-0597">Phosphoprotein</keyword>
<evidence type="ECO:0000313" key="5">
    <source>
        <dbReference type="Proteomes" id="UP000740926"/>
    </source>
</evidence>
<protein>
    <recommendedName>
        <fullName evidence="3">Ketosynthase family 3 (KS3) domain-containing protein</fullName>
    </recommendedName>
</protein>
<sequence>MRQAYEQAGISPAAIDYLEAHGTGTAVGDPIETRAIGAALAQQRSKDAPLPIGSVKSNLGHLEAAARHHRHQDA</sequence>
<dbReference type="Proteomes" id="UP000740926">
    <property type="component" value="Unassembled WGS sequence"/>
</dbReference>
<name>A0A9P6XMG8_9FUNG</name>
<proteinExistence type="predicted"/>
<evidence type="ECO:0000313" key="4">
    <source>
        <dbReference type="EMBL" id="KAG1525528.1"/>
    </source>
</evidence>
<dbReference type="InterPro" id="IPR020841">
    <property type="entry name" value="PKS_Beta-ketoAc_synthase_dom"/>
</dbReference>
<dbReference type="InterPro" id="IPR050091">
    <property type="entry name" value="PKS_NRPS_Biosynth_Enz"/>
</dbReference>
<dbReference type="EMBL" id="JAANIU010018272">
    <property type="protein sequence ID" value="KAG1525528.1"/>
    <property type="molecule type" value="Genomic_DNA"/>
</dbReference>
<dbReference type="Gene3D" id="3.40.47.10">
    <property type="match status" value="1"/>
</dbReference>
<dbReference type="PROSITE" id="PS52004">
    <property type="entry name" value="KS3_2"/>
    <property type="match status" value="1"/>
</dbReference>
<evidence type="ECO:0000259" key="3">
    <source>
        <dbReference type="PROSITE" id="PS52004"/>
    </source>
</evidence>
<evidence type="ECO:0000256" key="1">
    <source>
        <dbReference type="ARBA" id="ARBA00022450"/>
    </source>
</evidence>
<keyword evidence="5" id="KW-1185">Reference proteome</keyword>
<reference evidence="4 5" key="1">
    <citation type="journal article" date="2020" name="Microb. Genom.">
        <title>Genetic diversity of clinical and environmental Mucorales isolates obtained from an investigation of mucormycosis cases among solid organ transplant recipients.</title>
        <authorList>
            <person name="Nguyen M.H."/>
            <person name="Kaul D."/>
            <person name="Muto C."/>
            <person name="Cheng S.J."/>
            <person name="Richter R.A."/>
            <person name="Bruno V.M."/>
            <person name="Liu G."/>
            <person name="Beyhan S."/>
            <person name="Sundermann A.J."/>
            <person name="Mounaud S."/>
            <person name="Pasculle A.W."/>
            <person name="Nierman W.C."/>
            <person name="Driscoll E."/>
            <person name="Cumbie R."/>
            <person name="Clancy C.J."/>
            <person name="Dupont C.L."/>
        </authorList>
    </citation>
    <scope>NUCLEOTIDE SEQUENCE [LARGE SCALE GENOMIC DNA]</scope>
    <source>
        <strain evidence="4 5">GL24</strain>
    </source>
</reference>